<reference evidence="4" key="1">
    <citation type="journal article" date="2013" name="Genome Announc.">
        <title>Draft genome sequence of the ascomycete Phaeoacremonium aleophilum strain UCR-PA7, a causal agent of the esca disease complex in grapevines.</title>
        <authorList>
            <person name="Blanco-Ulate B."/>
            <person name="Rolshausen P."/>
            <person name="Cantu D."/>
        </authorList>
    </citation>
    <scope>NUCLEOTIDE SEQUENCE [LARGE SCALE GENOMIC DNA]</scope>
    <source>
        <strain evidence="4">UCR-PA7</strain>
    </source>
</reference>
<dbReference type="EMBL" id="KB932933">
    <property type="protein sequence ID" value="EOO02119.1"/>
    <property type="molecule type" value="Genomic_DNA"/>
</dbReference>
<dbReference type="SMART" id="SM01052">
    <property type="entry name" value="CAP_GLY"/>
    <property type="match status" value="1"/>
</dbReference>
<feature type="compositionally biased region" description="Polar residues" evidence="1">
    <location>
        <begin position="1"/>
        <end position="21"/>
    </location>
</feature>
<dbReference type="InterPro" id="IPR036859">
    <property type="entry name" value="CAP-Gly_dom_sf"/>
</dbReference>
<evidence type="ECO:0000313" key="3">
    <source>
        <dbReference type="EMBL" id="EOO02119.1"/>
    </source>
</evidence>
<dbReference type="HOGENOM" id="CLU_1714590_0_0_1"/>
<dbReference type="Pfam" id="PF01302">
    <property type="entry name" value="CAP_GLY"/>
    <property type="match status" value="1"/>
</dbReference>
<dbReference type="PROSITE" id="PS50245">
    <property type="entry name" value="CAP_GLY_2"/>
    <property type="match status" value="1"/>
</dbReference>
<dbReference type="Proteomes" id="UP000014074">
    <property type="component" value="Unassembled WGS sequence"/>
</dbReference>
<gene>
    <name evidence="3" type="ORF">UCRPA7_2453</name>
</gene>
<dbReference type="RefSeq" id="XP_007913211.1">
    <property type="nucleotide sequence ID" value="XM_007915020.1"/>
</dbReference>
<evidence type="ECO:0000259" key="2">
    <source>
        <dbReference type="PROSITE" id="PS50245"/>
    </source>
</evidence>
<dbReference type="OrthoDB" id="2130750at2759"/>
<accession>R8BS15</accession>
<dbReference type="SUPFAM" id="SSF74924">
    <property type="entry name" value="Cap-Gly domain"/>
    <property type="match status" value="1"/>
</dbReference>
<dbReference type="InterPro" id="IPR000938">
    <property type="entry name" value="CAP-Gly_domain"/>
</dbReference>
<dbReference type="Gene3D" id="2.30.30.190">
    <property type="entry name" value="CAP Gly-rich-like domain"/>
    <property type="match status" value="1"/>
</dbReference>
<name>R8BS15_PHAM7</name>
<dbReference type="eggNOG" id="KOG4568">
    <property type="taxonomic scope" value="Eukaryota"/>
</dbReference>
<feature type="domain" description="CAP-Gly" evidence="2">
    <location>
        <begin position="123"/>
        <end position="153"/>
    </location>
</feature>
<dbReference type="KEGG" id="tmn:UCRPA7_2453"/>
<organism evidence="3 4">
    <name type="scientific">Phaeoacremonium minimum (strain UCR-PA7)</name>
    <name type="common">Esca disease fungus</name>
    <name type="synonym">Togninia minima</name>
    <dbReference type="NCBI Taxonomy" id="1286976"/>
    <lineage>
        <taxon>Eukaryota</taxon>
        <taxon>Fungi</taxon>
        <taxon>Dikarya</taxon>
        <taxon>Ascomycota</taxon>
        <taxon>Pezizomycotina</taxon>
        <taxon>Sordariomycetes</taxon>
        <taxon>Sordariomycetidae</taxon>
        <taxon>Togniniales</taxon>
        <taxon>Togniniaceae</taxon>
        <taxon>Phaeoacremonium</taxon>
    </lineage>
</organism>
<dbReference type="GeneID" id="19322704"/>
<evidence type="ECO:0000313" key="4">
    <source>
        <dbReference type="Proteomes" id="UP000014074"/>
    </source>
</evidence>
<evidence type="ECO:0000256" key="1">
    <source>
        <dbReference type="SAM" id="MobiDB-lite"/>
    </source>
</evidence>
<feature type="region of interest" description="Disordered" evidence="1">
    <location>
        <begin position="1"/>
        <end position="23"/>
    </location>
</feature>
<sequence length="153" mass="15731">MATTLTTTNNIRPLRTTNRKPSQIGGIKTASSPNLNQLYSAQSRLVPPSLARKGSFAALTSNSLASIPDDTSGYVDTVLNETSTGGKMAPGPLTPGKAGAADEIQIGDNVDVPGGWGVVRFVGSVQGRKGVFAGVELAQEFASRGKNNGDVDG</sequence>
<proteinExistence type="predicted"/>
<dbReference type="AlphaFoldDB" id="R8BS15"/>
<protein>
    <submittedName>
        <fullName evidence="3">Putative cap-gly domain-containing protein</fullName>
    </submittedName>
</protein>
<keyword evidence="4" id="KW-1185">Reference proteome</keyword>